<dbReference type="EMBL" id="JAYMYR010000002">
    <property type="protein sequence ID" value="KAK7376730.1"/>
    <property type="molecule type" value="Genomic_DNA"/>
</dbReference>
<organism evidence="1 2">
    <name type="scientific">Phaseolus coccineus</name>
    <name type="common">Scarlet runner bean</name>
    <name type="synonym">Phaseolus multiflorus</name>
    <dbReference type="NCBI Taxonomy" id="3886"/>
    <lineage>
        <taxon>Eukaryota</taxon>
        <taxon>Viridiplantae</taxon>
        <taxon>Streptophyta</taxon>
        <taxon>Embryophyta</taxon>
        <taxon>Tracheophyta</taxon>
        <taxon>Spermatophyta</taxon>
        <taxon>Magnoliopsida</taxon>
        <taxon>eudicotyledons</taxon>
        <taxon>Gunneridae</taxon>
        <taxon>Pentapetalae</taxon>
        <taxon>rosids</taxon>
        <taxon>fabids</taxon>
        <taxon>Fabales</taxon>
        <taxon>Fabaceae</taxon>
        <taxon>Papilionoideae</taxon>
        <taxon>50 kb inversion clade</taxon>
        <taxon>NPAAA clade</taxon>
        <taxon>indigoferoid/millettioid clade</taxon>
        <taxon>Phaseoleae</taxon>
        <taxon>Phaseolus</taxon>
    </lineage>
</organism>
<sequence>MEEIGGGAGNGHRKPLGCRREGLNSKEAELLKDGFNADKSCGCAKQSPLTTDMATSMDTIVTTSHDLIDTIVMLILLLLSH</sequence>
<evidence type="ECO:0000313" key="2">
    <source>
        <dbReference type="Proteomes" id="UP001374584"/>
    </source>
</evidence>
<accession>A0AAN9RHP7</accession>
<reference evidence="1 2" key="1">
    <citation type="submission" date="2024-01" db="EMBL/GenBank/DDBJ databases">
        <title>The genomes of 5 underutilized Papilionoideae crops provide insights into root nodulation and disease resistanc.</title>
        <authorList>
            <person name="Jiang F."/>
        </authorList>
    </citation>
    <scope>NUCLEOTIDE SEQUENCE [LARGE SCALE GENOMIC DNA]</scope>
    <source>
        <strain evidence="1">JINMINGXINNONG_FW02</strain>
        <tissue evidence="1">Leaves</tissue>
    </source>
</reference>
<evidence type="ECO:0000313" key="1">
    <source>
        <dbReference type="EMBL" id="KAK7376730.1"/>
    </source>
</evidence>
<proteinExistence type="predicted"/>
<keyword evidence="2" id="KW-1185">Reference proteome</keyword>
<gene>
    <name evidence="1" type="ORF">VNO80_02144</name>
</gene>
<dbReference type="AlphaFoldDB" id="A0AAN9RHP7"/>
<protein>
    <submittedName>
        <fullName evidence="1">Uncharacterized protein</fullName>
    </submittedName>
</protein>
<comment type="caution">
    <text evidence="1">The sequence shown here is derived from an EMBL/GenBank/DDBJ whole genome shotgun (WGS) entry which is preliminary data.</text>
</comment>
<name>A0AAN9RHP7_PHACN</name>
<dbReference type="Proteomes" id="UP001374584">
    <property type="component" value="Unassembled WGS sequence"/>
</dbReference>